<evidence type="ECO:0000256" key="1">
    <source>
        <dbReference type="SAM" id="MobiDB-lite"/>
    </source>
</evidence>
<protein>
    <submittedName>
        <fullName evidence="2">Uncharacterized protein</fullName>
    </submittedName>
</protein>
<sequence length="108" mass="11888">MAKTPASAKPARPAAPKKEDGTARKGVQWLEDQMTTHFANVVNVQGTREQVDLFFGTNRTWNVEDGGSVSVELSNRIILTPLAAKRLWTVLGGVLREHEARYGSLNVE</sequence>
<feature type="region of interest" description="Disordered" evidence="1">
    <location>
        <begin position="1"/>
        <end position="25"/>
    </location>
</feature>
<proteinExistence type="predicted"/>
<name>A0A6M7U6N1_RHILI</name>
<dbReference type="Pfam" id="PF11950">
    <property type="entry name" value="DUF3467"/>
    <property type="match status" value="1"/>
</dbReference>
<organism evidence="2 3">
    <name type="scientific">Rhizobium loti</name>
    <name type="common">Mesorhizobium loti</name>
    <dbReference type="NCBI Taxonomy" id="381"/>
    <lineage>
        <taxon>Bacteria</taxon>
        <taxon>Pseudomonadati</taxon>
        <taxon>Pseudomonadota</taxon>
        <taxon>Alphaproteobacteria</taxon>
        <taxon>Hyphomicrobiales</taxon>
        <taxon>Phyllobacteriaceae</taxon>
        <taxon>Mesorhizobium</taxon>
    </lineage>
</organism>
<dbReference type="RefSeq" id="WP_056565077.1">
    <property type="nucleotide sequence ID" value="NZ_CP033334.1"/>
</dbReference>
<reference evidence="2 3" key="1">
    <citation type="submission" date="2016-05" db="EMBL/GenBank/DDBJ databases">
        <authorList>
            <person name="Ramsay J.P."/>
        </authorList>
    </citation>
    <scope>NUCLEOTIDE SEQUENCE [LARGE SCALE GENOMIC DNA]</scope>
    <source>
        <strain evidence="2 3">NZP2042</strain>
    </source>
</reference>
<comment type="caution">
    <text evidence="2">The sequence shown here is derived from an EMBL/GenBank/DDBJ whole genome shotgun (WGS) entry which is preliminary data.</text>
</comment>
<dbReference type="InterPro" id="IPR021857">
    <property type="entry name" value="DUF3467"/>
</dbReference>
<dbReference type="Proteomes" id="UP000093737">
    <property type="component" value="Unassembled WGS sequence"/>
</dbReference>
<dbReference type="EMBL" id="LYTK01000001">
    <property type="protein sequence ID" value="OBQ71425.1"/>
    <property type="molecule type" value="Genomic_DNA"/>
</dbReference>
<evidence type="ECO:0000313" key="2">
    <source>
        <dbReference type="EMBL" id="OBQ71425.1"/>
    </source>
</evidence>
<accession>A0A6M7U6N1</accession>
<evidence type="ECO:0000313" key="3">
    <source>
        <dbReference type="Proteomes" id="UP000093737"/>
    </source>
</evidence>
<gene>
    <name evidence="2" type="ORF">A8145_00605</name>
</gene>
<feature type="compositionally biased region" description="Low complexity" evidence="1">
    <location>
        <begin position="1"/>
        <end position="14"/>
    </location>
</feature>
<dbReference type="AlphaFoldDB" id="A0A6M7U6N1"/>